<protein>
    <submittedName>
        <fullName evidence="1">Uncharacterized protein</fullName>
    </submittedName>
</protein>
<dbReference type="Gene3D" id="1.20.1260.20">
    <property type="entry name" value="PPE superfamily"/>
    <property type="match status" value="1"/>
</dbReference>
<sequence>MAITLRGLMDADIGQLEQTARHWERLAEALDAAVEDLGRDTRELPNHWPAGPSSQAAQAQVADLRVQLGNGNGQCVNVAWTIRKFALTLEDNRRFLHELVAEAESAGLRIDLEAGTITARLTVAAAQSTIDSYAQQIGEVLTRVNEADQLATDRLGQHRYREQYVPDTGRPQFDEVGMLALANITPESQAGWWQAQHPLMQDKAIVEHPQIIGAAVGLPAKDRDSANRLLLQRDKEALLAAREGQERAHDGAMNQAQLNIDRRLAAIDDLERRARGQRLLSYTPGAEDQSEMVRR</sequence>
<name>A0ABS2AP58_9ACTN</name>
<gene>
    <name evidence="1" type="ORF">JIG36_39650</name>
</gene>
<reference evidence="1 2" key="1">
    <citation type="submission" date="2021-01" db="EMBL/GenBank/DDBJ databases">
        <title>Actinoplanes sp. nov. LDG1-06 isolated from lichen.</title>
        <authorList>
            <person name="Saeng-In P."/>
            <person name="Phongsopitanun W."/>
            <person name="Kanchanasin P."/>
            <person name="Yuki M."/>
            <person name="Kudo T."/>
            <person name="Ohkuma M."/>
            <person name="Tanasupawat S."/>
        </authorList>
    </citation>
    <scope>NUCLEOTIDE SEQUENCE [LARGE SCALE GENOMIC DNA]</scope>
    <source>
        <strain evidence="1 2">LDG1-06</strain>
    </source>
</reference>
<proteinExistence type="predicted"/>
<dbReference type="RefSeq" id="WP_203381605.1">
    <property type="nucleotide sequence ID" value="NZ_JAENHP010000020.1"/>
</dbReference>
<evidence type="ECO:0000313" key="1">
    <source>
        <dbReference type="EMBL" id="MBM2621637.1"/>
    </source>
</evidence>
<organism evidence="1 2">
    <name type="scientific">Paractinoplanes ovalisporus</name>
    <dbReference type="NCBI Taxonomy" id="2810368"/>
    <lineage>
        <taxon>Bacteria</taxon>
        <taxon>Bacillati</taxon>
        <taxon>Actinomycetota</taxon>
        <taxon>Actinomycetes</taxon>
        <taxon>Micromonosporales</taxon>
        <taxon>Micromonosporaceae</taxon>
        <taxon>Paractinoplanes</taxon>
    </lineage>
</organism>
<evidence type="ECO:0000313" key="2">
    <source>
        <dbReference type="Proteomes" id="UP000632138"/>
    </source>
</evidence>
<accession>A0ABS2AP58</accession>
<dbReference type="InterPro" id="IPR038332">
    <property type="entry name" value="PPE_sf"/>
</dbReference>
<dbReference type="Proteomes" id="UP000632138">
    <property type="component" value="Unassembled WGS sequence"/>
</dbReference>
<keyword evidence="2" id="KW-1185">Reference proteome</keyword>
<dbReference type="EMBL" id="JAENHP010000020">
    <property type="protein sequence ID" value="MBM2621637.1"/>
    <property type="molecule type" value="Genomic_DNA"/>
</dbReference>
<comment type="caution">
    <text evidence="1">The sequence shown here is derived from an EMBL/GenBank/DDBJ whole genome shotgun (WGS) entry which is preliminary data.</text>
</comment>